<evidence type="ECO:0000256" key="2">
    <source>
        <dbReference type="RuleBase" id="RU003457"/>
    </source>
</evidence>
<dbReference type="AlphaFoldDB" id="A0A5R9B7M9"/>
<accession>A0A5R9B7M9</accession>
<comment type="caution">
    <text evidence="6">The sequence shown here is derived from an EMBL/GenBank/DDBJ whole genome shotgun (WGS) entry which is preliminary data.</text>
</comment>
<sequence>MSNTEARPTEQVCINGPHTFEPDSEPQHDDAGSTRVLPSPPEGHLSPGITDTASGVQLLEPRDVPLGGPRAMTVRRTMPQRARSLVGAWCFLDFYGPDDLTEATPMRVPRHPHTGLATCSWLFSGRIDHMDSAGHWATVRPGEVALMNAGRGISHSEYSTDDTTVLHGAQLWYAFPDQHRFVEPSLETHFPEPVRGEGWEARVFIGDLLGYRSPVKTYIPLTGAEIRLEPGATLDIAVPAGHEHGLLRISGGVSFNGSEVPTDHLAVVDPGPETLKLQAHDEPVLALLIGGEPLNEQIVMWWNFVGRSHEEIAEYRAAYQAEMGFEAPAEDSPLKSKVPQAASSSDARTERASQPDGTQEEVDVAPGALGEPVSGPLRDELAGTRYRDGTPFPQFGDFPPGQAAPLPAPALPNTRMKPRG</sequence>
<evidence type="ECO:0000256" key="3">
    <source>
        <dbReference type="SAM" id="MobiDB-lite"/>
    </source>
</evidence>
<dbReference type="SUPFAM" id="SSF51182">
    <property type="entry name" value="RmlC-like cupins"/>
    <property type="match status" value="1"/>
</dbReference>
<gene>
    <name evidence="6" type="ORF">FEF26_13500</name>
</gene>
<evidence type="ECO:0000259" key="5">
    <source>
        <dbReference type="Pfam" id="PF05726"/>
    </source>
</evidence>
<dbReference type="RefSeq" id="WP_138254065.1">
    <property type="nucleotide sequence ID" value="NZ_VAVZ01000046.1"/>
</dbReference>
<dbReference type="Gene3D" id="2.60.120.10">
    <property type="entry name" value="Jelly Rolls"/>
    <property type="match status" value="2"/>
</dbReference>
<name>A0A5R9B7M9_9MICC</name>
<dbReference type="InterPro" id="IPR008778">
    <property type="entry name" value="Pirin_C_dom"/>
</dbReference>
<keyword evidence="7" id="KW-1185">Reference proteome</keyword>
<dbReference type="Pfam" id="PF02678">
    <property type="entry name" value="Pirin"/>
    <property type="match status" value="1"/>
</dbReference>
<reference evidence="6 7" key="1">
    <citation type="submission" date="2019-05" db="EMBL/GenBank/DDBJ databases">
        <title>Nesterenkonia sp. GY074 isolated from the Southern Atlantic Ocean.</title>
        <authorList>
            <person name="Zhang G."/>
        </authorList>
    </citation>
    <scope>NUCLEOTIDE SEQUENCE [LARGE SCALE GENOMIC DNA]</scope>
    <source>
        <strain evidence="6 7">GY074</strain>
    </source>
</reference>
<evidence type="ECO:0000313" key="6">
    <source>
        <dbReference type="EMBL" id="TLP93362.1"/>
    </source>
</evidence>
<dbReference type="PANTHER" id="PTHR13903">
    <property type="entry name" value="PIRIN-RELATED"/>
    <property type="match status" value="1"/>
</dbReference>
<proteinExistence type="inferred from homology"/>
<dbReference type="InterPro" id="IPR014710">
    <property type="entry name" value="RmlC-like_jellyroll"/>
</dbReference>
<dbReference type="InterPro" id="IPR012093">
    <property type="entry name" value="Pirin"/>
</dbReference>
<dbReference type="Proteomes" id="UP000310458">
    <property type="component" value="Unassembled WGS sequence"/>
</dbReference>
<comment type="similarity">
    <text evidence="1 2">Belongs to the pirin family.</text>
</comment>
<feature type="compositionally biased region" description="Basic and acidic residues" evidence="3">
    <location>
        <begin position="377"/>
        <end position="388"/>
    </location>
</feature>
<feature type="region of interest" description="Disordered" evidence="3">
    <location>
        <begin position="1"/>
        <end position="54"/>
    </location>
</feature>
<dbReference type="InterPro" id="IPR003829">
    <property type="entry name" value="Pirin_N_dom"/>
</dbReference>
<organism evidence="6 7">
    <name type="scientific">Nesterenkonia salmonea</name>
    <dbReference type="NCBI Taxonomy" id="1804987"/>
    <lineage>
        <taxon>Bacteria</taxon>
        <taxon>Bacillati</taxon>
        <taxon>Actinomycetota</taxon>
        <taxon>Actinomycetes</taxon>
        <taxon>Micrococcales</taxon>
        <taxon>Micrococcaceae</taxon>
        <taxon>Nesterenkonia</taxon>
    </lineage>
</organism>
<dbReference type="Pfam" id="PF05726">
    <property type="entry name" value="Pirin_C"/>
    <property type="match status" value="1"/>
</dbReference>
<dbReference type="PANTHER" id="PTHR13903:SF8">
    <property type="entry name" value="PIRIN"/>
    <property type="match status" value="1"/>
</dbReference>
<feature type="compositionally biased region" description="Low complexity" evidence="3">
    <location>
        <begin position="389"/>
        <end position="405"/>
    </location>
</feature>
<feature type="region of interest" description="Disordered" evidence="3">
    <location>
        <begin position="329"/>
        <end position="420"/>
    </location>
</feature>
<protein>
    <submittedName>
        <fullName evidence="6">Pirin family protein</fullName>
    </submittedName>
</protein>
<dbReference type="OrthoDB" id="9780903at2"/>
<feature type="domain" description="Pirin N-terminal" evidence="4">
    <location>
        <begin position="73"/>
        <end position="172"/>
    </location>
</feature>
<feature type="domain" description="Pirin C-terminal" evidence="5">
    <location>
        <begin position="224"/>
        <end position="321"/>
    </location>
</feature>
<evidence type="ECO:0000259" key="4">
    <source>
        <dbReference type="Pfam" id="PF02678"/>
    </source>
</evidence>
<dbReference type="CDD" id="cd02247">
    <property type="entry name" value="cupin_pirin_C"/>
    <property type="match status" value="1"/>
</dbReference>
<evidence type="ECO:0000256" key="1">
    <source>
        <dbReference type="ARBA" id="ARBA00008416"/>
    </source>
</evidence>
<dbReference type="EMBL" id="VAVZ01000046">
    <property type="protein sequence ID" value="TLP93362.1"/>
    <property type="molecule type" value="Genomic_DNA"/>
</dbReference>
<dbReference type="InterPro" id="IPR011051">
    <property type="entry name" value="RmlC_Cupin_sf"/>
</dbReference>
<evidence type="ECO:0000313" key="7">
    <source>
        <dbReference type="Proteomes" id="UP000310458"/>
    </source>
</evidence>